<evidence type="ECO:0000256" key="1">
    <source>
        <dbReference type="SAM" id="SignalP"/>
    </source>
</evidence>
<dbReference type="Gene3D" id="3.40.30.10">
    <property type="entry name" value="Glutaredoxin"/>
    <property type="match status" value="1"/>
</dbReference>
<accession>A0ABU5QRE6</accession>
<organism evidence="2 3">
    <name type="scientific">Arcicella aquatica</name>
    <dbReference type="NCBI Taxonomy" id="217141"/>
    <lineage>
        <taxon>Bacteria</taxon>
        <taxon>Pseudomonadati</taxon>
        <taxon>Bacteroidota</taxon>
        <taxon>Cytophagia</taxon>
        <taxon>Cytophagales</taxon>
        <taxon>Flectobacillaceae</taxon>
        <taxon>Arcicella</taxon>
    </lineage>
</organism>
<comment type="caution">
    <text evidence="2">The sequence shown here is derived from an EMBL/GenBank/DDBJ whole genome shotgun (WGS) entry which is preliminary data.</text>
</comment>
<reference evidence="2 3" key="1">
    <citation type="submission" date="2023-12" db="EMBL/GenBank/DDBJ databases">
        <title>Novel species of the genus Arcicella isolated from rivers.</title>
        <authorList>
            <person name="Lu H."/>
        </authorList>
    </citation>
    <scope>NUCLEOTIDE SEQUENCE [LARGE SCALE GENOMIC DNA]</scope>
    <source>
        <strain evidence="2 3">LMG 21963</strain>
    </source>
</reference>
<keyword evidence="3" id="KW-1185">Reference proteome</keyword>
<dbReference type="Gene3D" id="1.25.40.10">
    <property type="entry name" value="Tetratricopeptide repeat domain"/>
    <property type="match status" value="1"/>
</dbReference>
<gene>
    <name evidence="2" type="ORF">VB264_17860</name>
</gene>
<evidence type="ECO:0000313" key="2">
    <source>
        <dbReference type="EMBL" id="MEA5259667.1"/>
    </source>
</evidence>
<evidence type="ECO:0000313" key="3">
    <source>
        <dbReference type="Proteomes" id="UP001304671"/>
    </source>
</evidence>
<dbReference type="InterPro" id="IPR011990">
    <property type="entry name" value="TPR-like_helical_dom_sf"/>
</dbReference>
<sequence length="458" mass="52543">MKNINFGILLLLFSLLKFSTVTAQVQFETFSSFDKALVKAKKDKKLIFVQIASPSCVQCNDVGQKGLSSPALKEKFDINFISLSIKFDDEIYKQIIAKTNLGSFSMGSLFLDNDGYVLQRLGSTSSSPIMYLEIADKAIALSKNNTLKELDMQYAKGERNKDLLKKLIQEKSAVNFETYHLVDEYINLNNINELSTIDNARLMIEQGLPLNGKARKILYALFTTKTIDSLFFTYSLEQRIKINSRVISATRNIAKKDKDRNLAMQLSSFITSTYAKEYEKGRFYGQSYLNNFYKDIKDTTNFLQNAQSFCDYTLMSLSVDTLKKREEKERNTMFTQRRQSQGVNGLTSFSYTPHYLKYAEELNNISFDFFKYTNDLEKLVKALKWSKRAIDIYEALSPDESLKQNSSMMDTYACLLYRLGKKDEAIEWETKAIDNLKKQGFTTSNLESTLNKIKTGVL</sequence>
<dbReference type="InterPro" id="IPR036249">
    <property type="entry name" value="Thioredoxin-like_sf"/>
</dbReference>
<protein>
    <submittedName>
        <fullName evidence="2">Uncharacterized protein</fullName>
    </submittedName>
</protein>
<keyword evidence="1" id="KW-0732">Signal</keyword>
<dbReference type="Proteomes" id="UP001304671">
    <property type="component" value="Unassembled WGS sequence"/>
</dbReference>
<name>A0ABU5QRE6_9BACT</name>
<dbReference type="SUPFAM" id="SSF52833">
    <property type="entry name" value="Thioredoxin-like"/>
    <property type="match status" value="1"/>
</dbReference>
<dbReference type="EMBL" id="JAYFUL010000034">
    <property type="protein sequence ID" value="MEA5259667.1"/>
    <property type="molecule type" value="Genomic_DNA"/>
</dbReference>
<feature type="chain" id="PRO_5046786820" evidence="1">
    <location>
        <begin position="24"/>
        <end position="458"/>
    </location>
</feature>
<feature type="signal peptide" evidence="1">
    <location>
        <begin position="1"/>
        <end position="23"/>
    </location>
</feature>
<proteinExistence type="predicted"/>
<dbReference type="RefSeq" id="WP_323251492.1">
    <property type="nucleotide sequence ID" value="NZ_JAYFUL010000034.1"/>
</dbReference>